<organism evidence="7 8">
    <name type="scientific">Neolentinus lepideus HHB14362 ss-1</name>
    <dbReference type="NCBI Taxonomy" id="1314782"/>
    <lineage>
        <taxon>Eukaryota</taxon>
        <taxon>Fungi</taxon>
        <taxon>Dikarya</taxon>
        <taxon>Basidiomycota</taxon>
        <taxon>Agaricomycotina</taxon>
        <taxon>Agaricomycetes</taxon>
        <taxon>Gloeophyllales</taxon>
        <taxon>Gloeophyllaceae</taxon>
        <taxon>Neolentinus</taxon>
    </lineage>
</organism>
<dbReference type="Gene3D" id="3.30.9.10">
    <property type="entry name" value="D-Amino Acid Oxidase, subunit A, domain 2"/>
    <property type="match status" value="1"/>
</dbReference>
<dbReference type="SUPFAM" id="SSF54373">
    <property type="entry name" value="FAD-linked reductases, C-terminal domain"/>
    <property type="match status" value="1"/>
</dbReference>
<dbReference type="InterPro" id="IPR038220">
    <property type="entry name" value="PHOX_C_sf"/>
</dbReference>
<dbReference type="Proteomes" id="UP000076761">
    <property type="component" value="Unassembled WGS sequence"/>
</dbReference>
<sequence length="634" mass="70462">MVSPRTEKADGARDVVVVGAGPAGAMLGANLARFGVYIDVLDERSDKTSTGRADGIQPKTLETFKQMRVLDSLLQKGVKFYDMTFWNSHASTSLRRTGRETHYPSPDIIDVLEPYMLLGHQGMVEDALLDDMAANGTEVTRNATFTEYNPRSGIKDLIDVSYKDSTTGSTRHLQTTYLVGCDGAHSNVRKCMPNTEMVGESKDIIWGVLDGEIDTEFPDLWSKTIVHSEKYGTILCIPRERNMTRLYIELISADQNEKITKAVANQEFVIQRARDIFKPYQLNWNFIEWFGLYQIGQRVANRFIDDSQKVFITGDAGHTHSPKAGQGMNVSMHDSWNLAWKLNLAVRGLATPALLLTYEAERRKIATDLINFDNEHTAAFSAGDPKKLAENFAMNTRFISGVGAEYDLNVLNEPLSSPEITGDCKPGKLLTPGKVTRYVDHNTVDLQLDIPHLGQFRIFIFCATVQSVSPFLSTVSAAFEPSSASSSLLGRVSAAASASYKVKSRPRSPQDEYSRPERYFTASDLFTFGVVTTQSKDSVEVADLPPLLAKSRWTFYLDNVPDMDTKKMRCADKWVGGIKEGEVVVVNVRPDGYVGSVARWRGTANDGKKAVRWMEAYYGGFLQANVTPRISAKL</sequence>
<dbReference type="SUPFAM" id="SSF51905">
    <property type="entry name" value="FAD/NAD(P)-binding domain"/>
    <property type="match status" value="1"/>
</dbReference>
<evidence type="ECO:0000313" key="8">
    <source>
        <dbReference type="Proteomes" id="UP000076761"/>
    </source>
</evidence>
<dbReference type="Gene3D" id="3.40.30.20">
    <property type="match status" value="1"/>
</dbReference>
<dbReference type="Pfam" id="PF07976">
    <property type="entry name" value="Phe_hydrox_dim"/>
    <property type="match status" value="1"/>
</dbReference>
<dbReference type="InterPro" id="IPR002938">
    <property type="entry name" value="FAD-bd"/>
</dbReference>
<evidence type="ECO:0000256" key="4">
    <source>
        <dbReference type="ARBA" id="ARBA00023002"/>
    </source>
</evidence>
<protein>
    <recommendedName>
        <fullName evidence="9">FAD binding domain-containing protein</fullName>
    </recommendedName>
</protein>
<keyword evidence="3" id="KW-0274">FAD</keyword>
<evidence type="ECO:0000313" key="7">
    <source>
        <dbReference type="EMBL" id="KZT22964.1"/>
    </source>
</evidence>
<dbReference type="InterPro" id="IPR036188">
    <property type="entry name" value="FAD/NAD-bd_sf"/>
</dbReference>
<name>A0A165QWC5_9AGAM</name>
<dbReference type="OrthoDB" id="1716816at2759"/>
<dbReference type="InterPro" id="IPR012941">
    <property type="entry name" value="Phe_hydrox_C_dim_dom"/>
</dbReference>
<feature type="domain" description="Phenol hydroxylase-like C-terminal dimerisation" evidence="6">
    <location>
        <begin position="405"/>
        <end position="623"/>
    </location>
</feature>
<dbReference type="GO" id="GO:0016709">
    <property type="term" value="F:oxidoreductase activity, acting on paired donors, with incorporation or reduction of molecular oxygen, NAD(P)H as one donor, and incorporation of one atom of oxygen"/>
    <property type="evidence" value="ECO:0007669"/>
    <property type="project" value="UniProtKB-ARBA"/>
</dbReference>
<dbReference type="PANTHER" id="PTHR43004:SF4">
    <property type="entry name" value="FAD-BINDING DOMAIN-CONTAINING PROTEIN"/>
    <property type="match status" value="1"/>
</dbReference>
<evidence type="ECO:0000259" key="5">
    <source>
        <dbReference type="Pfam" id="PF01494"/>
    </source>
</evidence>
<dbReference type="PRINTS" id="PR00420">
    <property type="entry name" value="RNGMNOXGNASE"/>
</dbReference>
<evidence type="ECO:0000259" key="6">
    <source>
        <dbReference type="Pfam" id="PF07976"/>
    </source>
</evidence>
<dbReference type="Gene3D" id="3.50.50.60">
    <property type="entry name" value="FAD/NAD(P)-binding domain"/>
    <property type="match status" value="1"/>
</dbReference>
<evidence type="ECO:0000256" key="2">
    <source>
        <dbReference type="ARBA" id="ARBA00022630"/>
    </source>
</evidence>
<keyword evidence="2" id="KW-0285">Flavoprotein</keyword>
<evidence type="ECO:0000256" key="1">
    <source>
        <dbReference type="ARBA" id="ARBA00007801"/>
    </source>
</evidence>
<keyword evidence="8" id="KW-1185">Reference proteome</keyword>
<dbReference type="InParanoid" id="A0A165QWC5"/>
<accession>A0A165QWC5</accession>
<dbReference type="EMBL" id="KV425590">
    <property type="protein sequence ID" value="KZT22964.1"/>
    <property type="molecule type" value="Genomic_DNA"/>
</dbReference>
<reference evidence="7 8" key="1">
    <citation type="journal article" date="2016" name="Mol. Biol. Evol.">
        <title>Comparative Genomics of Early-Diverging Mushroom-Forming Fungi Provides Insights into the Origins of Lignocellulose Decay Capabilities.</title>
        <authorList>
            <person name="Nagy L.G."/>
            <person name="Riley R."/>
            <person name="Tritt A."/>
            <person name="Adam C."/>
            <person name="Daum C."/>
            <person name="Floudas D."/>
            <person name="Sun H."/>
            <person name="Yadav J.S."/>
            <person name="Pangilinan J."/>
            <person name="Larsson K.H."/>
            <person name="Matsuura K."/>
            <person name="Barry K."/>
            <person name="Labutti K."/>
            <person name="Kuo R."/>
            <person name="Ohm R.A."/>
            <person name="Bhattacharya S.S."/>
            <person name="Shirouzu T."/>
            <person name="Yoshinaga Y."/>
            <person name="Martin F.M."/>
            <person name="Grigoriev I.V."/>
            <person name="Hibbett D.S."/>
        </authorList>
    </citation>
    <scope>NUCLEOTIDE SEQUENCE [LARGE SCALE GENOMIC DNA]</scope>
    <source>
        <strain evidence="7 8">HHB14362 ss-1</strain>
    </source>
</reference>
<evidence type="ECO:0008006" key="9">
    <source>
        <dbReference type="Google" id="ProtNLM"/>
    </source>
</evidence>
<gene>
    <name evidence="7" type="ORF">NEOLEDRAFT_1137332</name>
</gene>
<keyword evidence="4" id="KW-0560">Oxidoreductase</keyword>
<dbReference type="AlphaFoldDB" id="A0A165QWC5"/>
<dbReference type="SUPFAM" id="SSF52833">
    <property type="entry name" value="Thioredoxin-like"/>
    <property type="match status" value="1"/>
</dbReference>
<feature type="domain" description="FAD-binding" evidence="5">
    <location>
        <begin position="14"/>
        <end position="372"/>
    </location>
</feature>
<dbReference type="GO" id="GO:0071949">
    <property type="term" value="F:FAD binding"/>
    <property type="evidence" value="ECO:0007669"/>
    <property type="project" value="InterPro"/>
</dbReference>
<dbReference type="InterPro" id="IPR036249">
    <property type="entry name" value="Thioredoxin-like_sf"/>
</dbReference>
<dbReference type="Pfam" id="PF01494">
    <property type="entry name" value="FAD_binding_3"/>
    <property type="match status" value="1"/>
</dbReference>
<evidence type="ECO:0000256" key="3">
    <source>
        <dbReference type="ARBA" id="ARBA00022827"/>
    </source>
</evidence>
<comment type="similarity">
    <text evidence="1">Belongs to the PheA/TfdB FAD monooxygenase family.</text>
</comment>
<dbReference type="STRING" id="1314782.A0A165QWC5"/>
<dbReference type="InterPro" id="IPR050641">
    <property type="entry name" value="RIFMO-like"/>
</dbReference>
<dbReference type="PANTHER" id="PTHR43004">
    <property type="entry name" value="TRK SYSTEM POTASSIUM UPTAKE PROTEIN"/>
    <property type="match status" value="1"/>
</dbReference>
<proteinExistence type="inferred from homology"/>